<evidence type="ECO:0000313" key="1">
    <source>
        <dbReference type="EMBL" id="PKG23960.1"/>
    </source>
</evidence>
<keyword evidence="2" id="KW-1185">Reference proteome</keyword>
<comment type="caution">
    <text evidence="1">The sequence shown here is derived from an EMBL/GenBank/DDBJ whole genome shotgun (WGS) entry which is preliminary data.</text>
</comment>
<dbReference type="EMBL" id="PISE01000017">
    <property type="protein sequence ID" value="PKG23960.1"/>
    <property type="molecule type" value="Genomic_DNA"/>
</dbReference>
<organism evidence="1 2">
    <name type="scientific">Niallia nealsonii</name>
    <dbReference type="NCBI Taxonomy" id="115979"/>
    <lineage>
        <taxon>Bacteria</taxon>
        <taxon>Bacillati</taxon>
        <taxon>Bacillota</taxon>
        <taxon>Bacilli</taxon>
        <taxon>Bacillales</taxon>
        <taxon>Bacillaceae</taxon>
        <taxon>Niallia</taxon>
    </lineage>
</organism>
<gene>
    <name evidence="1" type="ORF">CWS01_09330</name>
</gene>
<accession>A0A2N0Z373</accession>
<reference evidence="1 2" key="1">
    <citation type="journal article" date="2003" name="Int. J. Syst. Evol. Microbiol.">
        <title>Bacillus nealsonii sp. nov., isolated from a spacecraft-assembly facility, whose spores are gamma-radiation resistant.</title>
        <authorList>
            <person name="Venkateswaran K."/>
            <person name="Kempf M."/>
            <person name="Chen F."/>
            <person name="Satomi M."/>
            <person name="Nicholson W."/>
            <person name="Kern R."/>
        </authorList>
    </citation>
    <scope>NUCLEOTIDE SEQUENCE [LARGE SCALE GENOMIC DNA]</scope>
    <source>
        <strain evidence="1 2">FO-92</strain>
    </source>
</reference>
<dbReference type="Proteomes" id="UP000233375">
    <property type="component" value="Unassembled WGS sequence"/>
</dbReference>
<sequence>MSKKDLVAVIEEKKAQGKDRIVISVSFKFTDDFELGLLEHLWQYKHSHHLKRLLQRDKEGVMTVSFYPVPIEEEIEEEDISSFI</sequence>
<protein>
    <submittedName>
        <fullName evidence="1">Uncharacterized protein</fullName>
    </submittedName>
</protein>
<dbReference type="AlphaFoldDB" id="A0A2N0Z373"/>
<evidence type="ECO:0000313" key="2">
    <source>
        <dbReference type="Proteomes" id="UP000233375"/>
    </source>
</evidence>
<dbReference type="RefSeq" id="WP_101176923.1">
    <property type="nucleotide sequence ID" value="NZ_PISE01000017.1"/>
</dbReference>
<name>A0A2N0Z373_9BACI</name>
<proteinExistence type="predicted"/>